<evidence type="ECO:0000256" key="1">
    <source>
        <dbReference type="ARBA" id="ARBA00023015"/>
    </source>
</evidence>
<dbReference type="EMBL" id="AEWJ01000037">
    <property type="protein sequence ID" value="EGD59245.1"/>
    <property type="molecule type" value="Genomic_DNA"/>
</dbReference>
<dbReference type="HOGENOM" id="CLU_091233_0_1_5"/>
<comment type="caution">
    <text evidence="5">The sequence shown here is derived from an EMBL/GenBank/DDBJ whole genome shotgun (WGS) entry which is preliminary data.</text>
</comment>
<dbReference type="GO" id="GO:0005829">
    <property type="term" value="C:cytosol"/>
    <property type="evidence" value="ECO:0007669"/>
    <property type="project" value="TreeGrafter"/>
</dbReference>
<dbReference type="OrthoDB" id="8590699at2"/>
<keyword evidence="6" id="KW-1185">Reference proteome</keyword>
<dbReference type="InterPro" id="IPR019887">
    <property type="entry name" value="Tscrpt_reg_AsnC/Lrp_C"/>
</dbReference>
<evidence type="ECO:0000313" key="6">
    <source>
        <dbReference type="Proteomes" id="UP000004728"/>
    </source>
</evidence>
<keyword evidence="3" id="KW-0804">Transcription</keyword>
<dbReference type="PANTHER" id="PTHR30154">
    <property type="entry name" value="LEUCINE-RESPONSIVE REGULATORY PROTEIN"/>
    <property type="match status" value="1"/>
</dbReference>
<dbReference type="InParanoid" id="F1Z7Y0"/>
<dbReference type="PRINTS" id="PR00033">
    <property type="entry name" value="HTHASNC"/>
</dbReference>
<dbReference type="STRING" id="983920.Y88_1307"/>
<dbReference type="PROSITE" id="PS50956">
    <property type="entry name" value="HTH_ASNC_2"/>
    <property type="match status" value="1"/>
</dbReference>
<evidence type="ECO:0000256" key="2">
    <source>
        <dbReference type="ARBA" id="ARBA00023125"/>
    </source>
</evidence>
<keyword evidence="1" id="KW-0805">Transcription regulation</keyword>
<reference evidence="5 6" key="1">
    <citation type="journal article" date="2012" name="J. Bacteriol.">
        <title>Draft Genome Sequence of Novosphingobium nitrogenifigens Y88T.</title>
        <authorList>
            <person name="Strabala T.J."/>
            <person name="Macdonald L."/>
            <person name="Liu V."/>
            <person name="Smit A.M."/>
        </authorList>
    </citation>
    <scope>NUCLEOTIDE SEQUENCE [LARGE SCALE GENOMIC DNA]</scope>
    <source>
        <strain evidence="5 6">DSM 19370</strain>
    </source>
</reference>
<proteinExistence type="predicted"/>
<evidence type="ECO:0000259" key="4">
    <source>
        <dbReference type="PROSITE" id="PS50956"/>
    </source>
</evidence>
<dbReference type="Gene3D" id="3.30.70.920">
    <property type="match status" value="1"/>
</dbReference>
<dbReference type="Proteomes" id="UP000004728">
    <property type="component" value="Unassembled WGS sequence"/>
</dbReference>
<dbReference type="SUPFAM" id="SSF54909">
    <property type="entry name" value="Dimeric alpha+beta barrel"/>
    <property type="match status" value="1"/>
</dbReference>
<dbReference type="InterPro" id="IPR019888">
    <property type="entry name" value="Tscrpt_reg_AsnC-like"/>
</dbReference>
<organism evidence="5 6">
    <name type="scientific">Novosphingobium nitrogenifigens DSM 19370</name>
    <dbReference type="NCBI Taxonomy" id="983920"/>
    <lineage>
        <taxon>Bacteria</taxon>
        <taxon>Pseudomonadati</taxon>
        <taxon>Pseudomonadota</taxon>
        <taxon>Alphaproteobacteria</taxon>
        <taxon>Sphingomonadales</taxon>
        <taxon>Sphingomonadaceae</taxon>
        <taxon>Novosphingobium</taxon>
    </lineage>
</organism>
<dbReference type="SMART" id="SM00344">
    <property type="entry name" value="HTH_ASNC"/>
    <property type="match status" value="1"/>
</dbReference>
<dbReference type="Pfam" id="PF01037">
    <property type="entry name" value="AsnC_trans_reg"/>
    <property type="match status" value="1"/>
</dbReference>
<dbReference type="PANTHER" id="PTHR30154:SF34">
    <property type="entry name" value="TRANSCRIPTIONAL REGULATOR AZLB"/>
    <property type="match status" value="1"/>
</dbReference>
<dbReference type="InterPro" id="IPR036388">
    <property type="entry name" value="WH-like_DNA-bd_sf"/>
</dbReference>
<feature type="domain" description="HTH asnC-type" evidence="4">
    <location>
        <begin position="18"/>
        <end position="94"/>
    </location>
</feature>
<dbReference type="eggNOG" id="COG1522">
    <property type="taxonomic scope" value="Bacteria"/>
</dbReference>
<dbReference type="RefSeq" id="WP_008065283.1">
    <property type="nucleotide sequence ID" value="NZ_AQWK01000001.1"/>
</dbReference>
<accession>F1Z7Y0</accession>
<dbReference type="InterPro" id="IPR000485">
    <property type="entry name" value="AsnC-type_HTH_dom"/>
</dbReference>
<gene>
    <name evidence="5" type="ORF">Y88_1307</name>
</gene>
<dbReference type="GO" id="GO:0043565">
    <property type="term" value="F:sequence-specific DNA binding"/>
    <property type="evidence" value="ECO:0007669"/>
    <property type="project" value="InterPro"/>
</dbReference>
<keyword evidence="2" id="KW-0238">DNA-binding</keyword>
<sequence length="175" mass="19601">MRLFPSQKWPASIKTVELDEFDQRILAIVRRNNLEPARSIAQQVSLSESAVLRRLRRLRTTGVIVADVSLIDPARLAPSITIHVLVELNQTGLVREKALVSRLEQRPEVIGAWNVTGRADFLITVAVPSIEAYQRFADEVLASDENVRGFETLVALREIVRSDPLRAGLPRQSAE</sequence>
<dbReference type="Pfam" id="PF13404">
    <property type="entry name" value="HTH_AsnC-type"/>
    <property type="match status" value="1"/>
</dbReference>
<protein>
    <submittedName>
        <fullName evidence="5">AsnC family transcriptional regulator</fullName>
    </submittedName>
</protein>
<dbReference type="Gene3D" id="1.10.10.10">
    <property type="entry name" value="Winged helix-like DNA-binding domain superfamily/Winged helix DNA-binding domain"/>
    <property type="match status" value="1"/>
</dbReference>
<dbReference type="InterPro" id="IPR036390">
    <property type="entry name" value="WH_DNA-bd_sf"/>
</dbReference>
<dbReference type="AlphaFoldDB" id="F1Z7Y0"/>
<name>F1Z7Y0_9SPHN</name>
<evidence type="ECO:0000313" key="5">
    <source>
        <dbReference type="EMBL" id="EGD59245.1"/>
    </source>
</evidence>
<dbReference type="GO" id="GO:0043200">
    <property type="term" value="P:response to amino acid"/>
    <property type="evidence" value="ECO:0007669"/>
    <property type="project" value="TreeGrafter"/>
</dbReference>
<dbReference type="InterPro" id="IPR011008">
    <property type="entry name" value="Dimeric_a/b-barrel"/>
</dbReference>
<evidence type="ECO:0000256" key="3">
    <source>
        <dbReference type="ARBA" id="ARBA00023163"/>
    </source>
</evidence>
<dbReference type="SUPFAM" id="SSF46785">
    <property type="entry name" value="Winged helix' DNA-binding domain"/>
    <property type="match status" value="1"/>
</dbReference>